<organism evidence="1 2">
    <name type="scientific">Ficus carica</name>
    <name type="common">Common fig</name>
    <dbReference type="NCBI Taxonomy" id="3494"/>
    <lineage>
        <taxon>Eukaryota</taxon>
        <taxon>Viridiplantae</taxon>
        <taxon>Streptophyta</taxon>
        <taxon>Embryophyta</taxon>
        <taxon>Tracheophyta</taxon>
        <taxon>Spermatophyta</taxon>
        <taxon>Magnoliopsida</taxon>
        <taxon>eudicotyledons</taxon>
        <taxon>Gunneridae</taxon>
        <taxon>Pentapetalae</taxon>
        <taxon>rosids</taxon>
        <taxon>fabids</taxon>
        <taxon>Rosales</taxon>
        <taxon>Moraceae</taxon>
        <taxon>Ficeae</taxon>
        <taxon>Ficus</taxon>
    </lineage>
</organism>
<evidence type="ECO:0000313" key="1">
    <source>
        <dbReference type="EMBL" id="GMN58023.1"/>
    </source>
</evidence>
<evidence type="ECO:0000313" key="2">
    <source>
        <dbReference type="Proteomes" id="UP001187192"/>
    </source>
</evidence>
<proteinExistence type="predicted"/>
<sequence length="110" mass="11635">MNGGAKRERERERESPSVVKSLAGGVNDFARTHGVTAISDSPATSFLLQLSLSSDDSLSGNSLSLSSLDFMLESAWPFCLWRSSLWLGGGRARQLFGGGGSISLLLSTAL</sequence>
<dbReference type="Proteomes" id="UP001187192">
    <property type="component" value="Unassembled WGS sequence"/>
</dbReference>
<comment type="caution">
    <text evidence="1">The sequence shown here is derived from an EMBL/GenBank/DDBJ whole genome shotgun (WGS) entry which is preliminary data.</text>
</comment>
<keyword evidence="2" id="KW-1185">Reference proteome</keyword>
<dbReference type="Gramene" id="FCD_00032097-RA">
    <property type="protein sequence ID" value="FCD_00032097-RA:cds"/>
    <property type="gene ID" value="FCD_00032097"/>
</dbReference>
<accession>A0AA88IUL7</accession>
<gene>
    <name evidence="1" type="ORF">TIFTF001_027129</name>
</gene>
<dbReference type="EMBL" id="BTGU01000074">
    <property type="protein sequence ID" value="GMN58023.1"/>
    <property type="molecule type" value="Genomic_DNA"/>
</dbReference>
<protein>
    <submittedName>
        <fullName evidence="1">Uncharacterized protein</fullName>
    </submittedName>
</protein>
<dbReference type="AlphaFoldDB" id="A0AA88IUL7"/>
<reference evidence="1" key="1">
    <citation type="submission" date="2023-07" db="EMBL/GenBank/DDBJ databases">
        <title>draft genome sequence of fig (Ficus carica).</title>
        <authorList>
            <person name="Takahashi T."/>
            <person name="Nishimura K."/>
        </authorList>
    </citation>
    <scope>NUCLEOTIDE SEQUENCE</scope>
</reference>
<name>A0AA88IUL7_FICCA</name>